<proteinExistence type="predicted"/>
<evidence type="ECO:0000313" key="2">
    <source>
        <dbReference type="EMBL" id="GAA2773690.1"/>
    </source>
</evidence>
<name>A0ABN3V0M9_9ACTN</name>
<keyword evidence="3" id="KW-1185">Reference proteome</keyword>
<gene>
    <name evidence="2" type="ORF">GCM10010451_68050</name>
</gene>
<comment type="caution">
    <text evidence="2">The sequence shown here is derived from an EMBL/GenBank/DDBJ whole genome shotgun (WGS) entry which is preliminary data.</text>
</comment>
<sequence length="107" mass="11443">MHECQRADEGEQLQYTGEFGCHLGASEPLREEQGEDETAQQGDGHDQADDVLGGHSFVTPRATRATSAKTAIVTTTKAESAIVGSWNQVDGNGPSKRNACVSGIERR</sequence>
<reference evidence="2 3" key="1">
    <citation type="journal article" date="2019" name="Int. J. Syst. Evol. Microbiol.">
        <title>The Global Catalogue of Microorganisms (GCM) 10K type strain sequencing project: providing services to taxonomists for standard genome sequencing and annotation.</title>
        <authorList>
            <consortium name="The Broad Institute Genomics Platform"/>
            <consortium name="The Broad Institute Genome Sequencing Center for Infectious Disease"/>
            <person name="Wu L."/>
            <person name="Ma J."/>
        </authorList>
    </citation>
    <scope>NUCLEOTIDE SEQUENCE [LARGE SCALE GENOMIC DNA]</scope>
    <source>
        <strain evidence="2 3">JCM 9095</strain>
    </source>
</reference>
<feature type="region of interest" description="Disordered" evidence="1">
    <location>
        <begin position="86"/>
        <end position="107"/>
    </location>
</feature>
<organism evidence="2 3">
    <name type="scientific">Streptomyces virens</name>
    <dbReference type="NCBI Taxonomy" id="285572"/>
    <lineage>
        <taxon>Bacteria</taxon>
        <taxon>Bacillati</taxon>
        <taxon>Actinomycetota</taxon>
        <taxon>Actinomycetes</taxon>
        <taxon>Kitasatosporales</taxon>
        <taxon>Streptomycetaceae</taxon>
        <taxon>Streptomyces</taxon>
    </lineage>
</organism>
<evidence type="ECO:0000256" key="1">
    <source>
        <dbReference type="SAM" id="MobiDB-lite"/>
    </source>
</evidence>
<feature type="region of interest" description="Disordered" evidence="1">
    <location>
        <begin position="22"/>
        <end position="71"/>
    </location>
</feature>
<evidence type="ECO:0000313" key="3">
    <source>
        <dbReference type="Proteomes" id="UP001501866"/>
    </source>
</evidence>
<dbReference type="Proteomes" id="UP001501866">
    <property type="component" value="Unassembled WGS sequence"/>
</dbReference>
<protein>
    <submittedName>
        <fullName evidence="2">Uncharacterized protein</fullName>
    </submittedName>
</protein>
<dbReference type="EMBL" id="BAAAUH010000124">
    <property type="protein sequence ID" value="GAA2773690.1"/>
    <property type="molecule type" value="Genomic_DNA"/>
</dbReference>
<accession>A0ABN3V0M9</accession>